<dbReference type="AlphaFoldDB" id="A0A427YWU5"/>
<dbReference type="GO" id="GO:0006508">
    <property type="term" value="P:proteolysis"/>
    <property type="evidence" value="ECO:0007669"/>
    <property type="project" value="InterPro"/>
</dbReference>
<proteinExistence type="predicted"/>
<accession>A0A427YWU5</accession>
<reference evidence="2 3" key="1">
    <citation type="submission" date="2018-11" db="EMBL/GenBank/DDBJ databases">
        <title>Genome sequence of Saitozyma podzolica DSM 27192.</title>
        <authorList>
            <person name="Aliyu H."/>
            <person name="Gorte O."/>
            <person name="Ochsenreither K."/>
        </authorList>
    </citation>
    <scope>NUCLEOTIDE SEQUENCE [LARGE SCALE GENOMIC DNA]</scope>
    <source>
        <strain evidence="2 3">DSM 27192</strain>
    </source>
</reference>
<gene>
    <name evidence="2" type="ORF">EHS25_000651</name>
</gene>
<dbReference type="SUPFAM" id="SSF53474">
    <property type="entry name" value="alpha/beta-Hydrolases"/>
    <property type="match status" value="1"/>
</dbReference>
<dbReference type="InterPro" id="IPR029058">
    <property type="entry name" value="AB_hydrolase_fold"/>
</dbReference>
<dbReference type="OrthoDB" id="19653at2759"/>
<protein>
    <recommendedName>
        <fullName evidence="1">Peptidase S9 prolyl oligopeptidase catalytic domain-containing protein</fullName>
    </recommendedName>
</protein>
<dbReference type="STRING" id="1890683.A0A427YWU5"/>
<evidence type="ECO:0000313" key="3">
    <source>
        <dbReference type="Proteomes" id="UP000279259"/>
    </source>
</evidence>
<comment type="caution">
    <text evidence="2">The sequence shown here is derived from an EMBL/GenBank/DDBJ whole genome shotgun (WGS) entry which is preliminary data.</text>
</comment>
<evidence type="ECO:0000313" key="2">
    <source>
        <dbReference type="EMBL" id="RSH95559.1"/>
    </source>
</evidence>
<feature type="domain" description="Peptidase S9 prolyl oligopeptidase catalytic" evidence="1">
    <location>
        <begin position="260"/>
        <end position="327"/>
    </location>
</feature>
<dbReference type="Proteomes" id="UP000279259">
    <property type="component" value="Unassembled WGS sequence"/>
</dbReference>
<dbReference type="InterPro" id="IPR001375">
    <property type="entry name" value="Peptidase_S9_cat"/>
</dbReference>
<dbReference type="EMBL" id="RSCD01000001">
    <property type="protein sequence ID" value="RSH95559.1"/>
    <property type="molecule type" value="Genomic_DNA"/>
</dbReference>
<organism evidence="2 3">
    <name type="scientific">Saitozyma podzolica</name>
    <dbReference type="NCBI Taxonomy" id="1890683"/>
    <lineage>
        <taxon>Eukaryota</taxon>
        <taxon>Fungi</taxon>
        <taxon>Dikarya</taxon>
        <taxon>Basidiomycota</taxon>
        <taxon>Agaricomycotina</taxon>
        <taxon>Tremellomycetes</taxon>
        <taxon>Tremellales</taxon>
        <taxon>Trimorphomycetaceae</taxon>
        <taxon>Saitozyma</taxon>
    </lineage>
</organism>
<dbReference type="Pfam" id="PF00326">
    <property type="entry name" value="Peptidase_S9"/>
    <property type="match status" value="1"/>
</dbReference>
<evidence type="ECO:0000259" key="1">
    <source>
        <dbReference type="Pfam" id="PF00326"/>
    </source>
</evidence>
<dbReference type="GO" id="GO:0008236">
    <property type="term" value="F:serine-type peptidase activity"/>
    <property type="evidence" value="ECO:0007669"/>
    <property type="project" value="InterPro"/>
</dbReference>
<dbReference type="Gene3D" id="3.40.50.1820">
    <property type="entry name" value="alpha/beta hydrolase"/>
    <property type="match status" value="1"/>
</dbReference>
<keyword evidence="3" id="KW-1185">Reference proteome</keyword>
<name>A0A427YWU5_9TREE</name>
<sequence length="331" mass="36242">MTTHCYHTTPSGHKVNLTLHGTDGPVLITFHGGGIVNGSRRDDHVPKPVRDRWPGTIIEADYHLLIPSSGFDILADMAALFSYLLTLPIQHHQLYLSGFSGGGYPLRLAAILAAEEKGRNIPRFTVRGWVSFFGMGGDFLLDYWLTPRSSVTKRLLGSDHDLSETERWTETLQEWYSADTEFSDLPYTEGLSGHVPTRGRVWESLHGLACFNDAVTGDRGFSRRLAALPYSERPAAVPESCRAVYPQLYFESGASSLGEALPPCLLIHGDSDDVVPYEETLRTFAALKAAAAGVEVLTIPGADHDLCVDGAVSPHAVQAYEYAVAWMLALL</sequence>